<protein>
    <recommendedName>
        <fullName evidence="13">DNA-directed RNA polymerase subunit beta</fullName>
        <ecNumber evidence="13">2.7.7.6</ecNumber>
    </recommendedName>
</protein>
<keyword evidence="7" id="KW-0863">Zinc-finger</keyword>
<dbReference type="GO" id="GO:0005730">
    <property type="term" value="C:nucleolus"/>
    <property type="evidence" value="ECO:0007669"/>
    <property type="project" value="UniProtKB-SubCell"/>
</dbReference>
<keyword evidence="5 13" id="KW-0548">Nucleotidyltransferase</keyword>
<dbReference type="InterPro" id="IPR009674">
    <property type="entry name" value="Rpa2_dom_4"/>
</dbReference>
<dbReference type="InterPro" id="IPR007645">
    <property type="entry name" value="RNA_pol_Rpb2_3"/>
</dbReference>
<dbReference type="InterPro" id="IPR007642">
    <property type="entry name" value="RNA_pol_Rpb2_2"/>
</dbReference>
<dbReference type="Gene3D" id="3.90.1110.10">
    <property type="entry name" value="RNA polymerase Rpb2, domain 2"/>
    <property type="match status" value="1"/>
</dbReference>
<dbReference type="InterPro" id="IPR015712">
    <property type="entry name" value="DNA-dir_RNA_pol_su2"/>
</dbReference>
<dbReference type="GO" id="GO:0006351">
    <property type="term" value="P:DNA-templated transcription"/>
    <property type="evidence" value="ECO:0007669"/>
    <property type="project" value="InterPro"/>
</dbReference>
<keyword evidence="8" id="KW-0862">Zinc</keyword>
<dbReference type="GO" id="GO:0003677">
    <property type="term" value="F:DNA binding"/>
    <property type="evidence" value="ECO:0007669"/>
    <property type="project" value="InterPro"/>
</dbReference>
<dbReference type="Pfam" id="PF04561">
    <property type="entry name" value="RNA_pol_Rpb2_2"/>
    <property type="match status" value="1"/>
</dbReference>
<feature type="domain" description="DNA-directed RNA polymerase I subunit RPA2" evidence="19">
    <location>
        <begin position="554"/>
        <end position="599"/>
    </location>
</feature>
<dbReference type="Pfam" id="PF00562">
    <property type="entry name" value="RNA_pol_Rpb2_6"/>
    <property type="match status" value="1"/>
</dbReference>
<evidence type="ECO:0000259" key="19">
    <source>
        <dbReference type="Pfam" id="PF06883"/>
    </source>
</evidence>
<feature type="domain" description="RNA polymerase Rpb2" evidence="18">
    <location>
        <begin position="438"/>
        <end position="500"/>
    </location>
</feature>
<dbReference type="GO" id="GO:0000428">
    <property type="term" value="C:DNA-directed RNA polymerase complex"/>
    <property type="evidence" value="ECO:0007669"/>
    <property type="project" value="UniProtKB-KW"/>
</dbReference>
<dbReference type="FunFam" id="2.40.270.10:FF:000011">
    <property type="entry name" value="DNA-directed RNA polymerase subunit beta"/>
    <property type="match status" value="1"/>
</dbReference>
<dbReference type="GO" id="GO:0008270">
    <property type="term" value="F:zinc ion binding"/>
    <property type="evidence" value="ECO:0007669"/>
    <property type="project" value="UniProtKB-KW"/>
</dbReference>
<evidence type="ECO:0000256" key="7">
    <source>
        <dbReference type="ARBA" id="ARBA00022771"/>
    </source>
</evidence>
<name>A0AAU9IN19_9CILI</name>
<comment type="similarity">
    <text evidence="2 12">Belongs to the RNA polymerase beta chain family.</text>
</comment>
<dbReference type="Gene3D" id="3.90.1800.10">
    <property type="entry name" value="RNA polymerase alpha subunit dimerisation domain"/>
    <property type="match status" value="1"/>
</dbReference>
<sequence>MRKHGRSAQDITQTHIDSFDYAMTEGLLHLCERLLPCEIEFPENSDVGMRVCKIWFENLHLGRPYKAPPTEGIQKEPRLFPTECRLSDSSYAAPLVAQVAWQIDNLSIDRFKVNLGNVPVMVKSEFCHLSKMNQEELIKLGEDIQELGGYFIVNGVEKIIRLLIIQKQNYPLAIVRGAFTNRGKMYTQFAVVIRCVRDDLFTQSVTVHYLTDGDCNVRFILRRGEVFIPAIIILKCLKDITDLDLYNRLVRGSYSSNQTYSRVEVLIRTAAKLAIFTRESALKYLGSRVRKIMNPPSYMADEQVGELVLREHVFVHTDNDNDKFNLLVLMIEKLYALAENEISPESADVLSSQEFLLPGHLYLNIMKENLENTLESVKVRILKEAPKQGIKIRDKTYIQKILEQHANIGKKLEYFLATGNLISRTGLDLMQAAGFTIIAEKINYARYLSHFQSVHRGSYFIEMKISSVRKLLPESWGFLCPVHTPDGAPCGLLNHLSSTCVPVSKNLEFNKKEVIDVCHSLGMRLMSREEITIFPVEYIPVMLDGCIIGYTNEPEEFEKKLRLEKIRETIPRTMEIAYLSRKPLFLGIFLATTQGRLVRPVRHIETGEKDWIGPLEQLNLSIACLPKDRKPETSHEEFSPLNMLSILACTTPFSDHNQSPRNMYQCQMAKQTMGTPLYNYQFRNDNKLYRLTMPQKPLVSSKCRQVRRNGFEKYPSGTNAVVAVISYTGYDMEDAMIVNKSAYERGFGHGIVYKANIRDLNTTKKENFSWIQSEAAKKEATEKGLDTDGLPFVGQNGISQQPELLLFNGVTSSNKTFSYKDMEKSTYDDIKIIGTDTREFKVNFKYRFQRNPIIGDKFSSRHGQKGVLSVLWPQEDMPFTEEGLTPDVIINPHAFPSRMTIGMLIESMAGKVGAIKGEFQEAAPFQEKDKVDYFGKQLLEAGYSYYGSETMYSGIFGTEMKAEIFLGVVYYQRLRHMVADKYQARSTGPVDILTHQPVKGRKRHGGIRLGEMERDSLLGHGASFLLYDRLMKCSDYSEGYLCKKCGSILGCYLVKGKEKAVCHACQGEGVKVALPYVLRYLSNELAAMNIKLGFKHTL</sequence>
<dbReference type="Gene3D" id="2.40.270.10">
    <property type="entry name" value="DNA-directed RNA polymerase, subunit 2, domain 6"/>
    <property type="match status" value="1"/>
</dbReference>
<feature type="domain" description="RNA polymerase Rpb2" evidence="16">
    <location>
        <begin position="193"/>
        <end position="352"/>
    </location>
</feature>
<comment type="subcellular location">
    <subcellularLocation>
        <location evidence="1">Nucleus</location>
        <location evidence="1">Nucleolus</location>
    </subcellularLocation>
</comment>
<evidence type="ECO:0000259" key="16">
    <source>
        <dbReference type="Pfam" id="PF04561"/>
    </source>
</evidence>
<dbReference type="Proteomes" id="UP001162131">
    <property type="component" value="Unassembled WGS sequence"/>
</dbReference>
<dbReference type="PANTHER" id="PTHR20856">
    <property type="entry name" value="DNA-DIRECTED RNA POLYMERASE I SUBUNIT 2"/>
    <property type="match status" value="1"/>
</dbReference>
<keyword evidence="21" id="KW-1185">Reference proteome</keyword>
<keyword evidence="10" id="KW-0539">Nucleus</keyword>
<comment type="catalytic activity">
    <reaction evidence="11">
        <text>RNA(n) + a ribonucleoside 5'-triphosphate = RNA(n+1) + diphosphate</text>
        <dbReference type="Rhea" id="RHEA:21248"/>
        <dbReference type="Rhea" id="RHEA-COMP:14527"/>
        <dbReference type="Rhea" id="RHEA-COMP:17342"/>
        <dbReference type="ChEBI" id="CHEBI:33019"/>
        <dbReference type="ChEBI" id="CHEBI:61557"/>
        <dbReference type="ChEBI" id="CHEBI:140395"/>
        <dbReference type="EC" id="2.7.7.6"/>
    </reaction>
    <physiologicalReaction direction="left-to-right" evidence="11">
        <dbReference type="Rhea" id="RHEA:21249"/>
    </physiologicalReaction>
</comment>
<evidence type="ECO:0000259" key="17">
    <source>
        <dbReference type="Pfam" id="PF04563"/>
    </source>
</evidence>
<keyword evidence="3 13" id="KW-0240">DNA-directed RNA polymerase</keyword>
<evidence type="ECO:0000256" key="6">
    <source>
        <dbReference type="ARBA" id="ARBA00022723"/>
    </source>
</evidence>
<evidence type="ECO:0000256" key="12">
    <source>
        <dbReference type="RuleBase" id="RU000434"/>
    </source>
</evidence>
<dbReference type="EC" id="2.7.7.6" evidence="13"/>
<dbReference type="EMBL" id="CAJZBQ010000003">
    <property type="protein sequence ID" value="CAG9310885.1"/>
    <property type="molecule type" value="Genomic_DNA"/>
</dbReference>
<dbReference type="InterPro" id="IPR037034">
    <property type="entry name" value="RNA_pol_Rpb2_2_sf"/>
</dbReference>
<proteinExistence type="inferred from homology"/>
<dbReference type="CDD" id="cd00653">
    <property type="entry name" value="RNA_pol_B_RPB2"/>
    <property type="match status" value="1"/>
</dbReference>
<evidence type="ECO:0000256" key="1">
    <source>
        <dbReference type="ARBA" id="ARBA00004604"/>
    </source>
</evidence>
<keyword evidence="6" id="KW-0479">Metal-binding</keyword>
<evidence type="ECO:0000256" key="2">
    <source>
        <dbReference type="ARBA" id="ARBA00006835"/>
    </source>
</evidence>
<evidence type="ECO:0000256" key="3">
    <source>
        <dbReference type="ARBA" id="ARBA00022478"/>
    </source>
</evidence>
<feature type="domain" description="RNA polymerase beta subunit protrusion" evidence="17">
    <location>
        <begin position="12"/>
        <end position="385"/>
    </location>
</feature>
<evidence type="ECO:0000259" key="18">
    <source>
        <dbReference type="Pfam" id="PF04565"/>
    </source>
</evidence>
<evidence type="ECO:0000313" key="20">
    <source>
        <dbReference type="EMBL" id="CAG9310885.1"/>
    </source>
</evidence>
<evidence type="ECO:0000256" key="9">
    <source>
        <dbReference type="ARBA" id="ARBA00023163"/>
    </source>
</evidence>
<dbReference type="FunFam" id="3.90.1100.10:FF:000008">
    <property type="entry name" value="DNA-directed RNA polymerase subunit beta"/>
    <property type="match status" value="1"/>
</dbReference>
<dbReference type="Pfam" id="PF04563">
    <property type="entry name" value="RNA_pol_Rpb2_1"/>
    <property type="match status" value="1"/>
</dbReference>
<keyword evidence="9 13" id="KW-0804">Transcription</keyword>
<dbReference type="Pfam" id="PF04560">
    <property type="entry name" value="RNA_pol_Rpb2_7"/>
    <property type="match status" value="1"/>
</dbReference>
<dbReference type="Gene3D" id="3.90.1100.10">
    <property type="match status" value="2"/>
</dbReference>
<dbReference type="InterPro" id="IPR037033">
    <property type="entry name" value="DNA-dir_RNAP_su2_hyb_sf"/>
</dbReference>
<feature type="domain" description="RNA polymerase Rpb2" evidence="15">
    <location>
        <begin position="1005"/>
        <end position="1093"/>
    </location>
</feature>
<keyword evidence="4 13" id="KW-0808">Transferase</keyword>
<accession>A0AAU9IN19</accession>
<dbReference type="Gene3D" id="2.40.50.150">
    <property type="match status" value="1"/>
</dbReference>
<evidence type="ECO:0000256" key="11">
    <source>
        <dbReference type="ARBA" id="ARBA00047768"/>
    </source>
</evidence>
<reference evidence="20" key="1">
    <citation type="submission" date="2021-09" db="EMBL/GenBank/DDBJ databases">
        <authorList>
            <consortium name="AG Swart"/>
            <person name="Singh M."/>
            <person name="Singh A."/>
            <person name="Seah K."/>
            <person name="Emmerich C."/>
        </authorList>
    </citation>
    <scope>NUCLEOTIDE SEQUENCE</scope>
    <source>
        <strain evidence="20">ATCC30299</strain>
    </source>
</reference>
<comment type="function">
    <text evidence="13">DNA-dependent RNA polymerase catalyzes the transcription of DNA into RNA using the four ribonucleoside triphosphates as substrates.</text>
</comment>
<gene>
    <name evidence="20" type="ORF">BSTOLATCC_MIC2599</name>
</gene>
<evidence type="ECO:0000256" key="5">
    <source>
        <dbReference type="ARBA" id="ARBA00022695"/>
    </source>
</evidence>
<dbReference type="InterPro" id="IPR007120">
    <property type="entry name" value="DNA-dir_RNAP_su2_dom"/>
</dbReference>
<dbReference type="GO" id="GO:0032549">
    <property type="term" value="F:ribonucleoside binding"/>
    <property type="evidence" value="ECO:0007669"/>
    <property type="project" value="InterPro"/>
</dbReference>
<evidence type="ECO:0000256" key="8">
    <source>
        <dbReference type="ARBA" id="ARBA00022833"/>
    </source>
</evidence>
<dbReference type="GO" id="GO:0003899">
    <property type="term" value="F:DNA-directed RNA polymerase activity"/>
    <property type="evidence" value="ECO:0007669"/>
    <property type="project" value="UniProtKB-EC"/>
</dbReference>
<dbReference type="FunFam" id="3.90.1100.10:FF:000016">
    <property type="entry name" value="DNA-directed RNA polymerase subunit beta"/>
    <property type="match status" value="1"/>
</dbReference>
<dbReference type="SUPFAM" id="SSF64484">
    <property type="entry name" value="beta and beta-prime subunits of DNA dependent RNA-polymerase"/>
    <property type="match status" value="1"/>
</dbReference>
<organism evidence="20 21">
    <name type="scientific">Blepharisma stoltei</name>
    <dbReference type="NCBI Taxonomy" id="1481888"/>
    <lineage>
        <taxon>Eukaryota</taxon>
        <taxon>Sar</taxon>
        <taxon>Alveolata</taxon>
        <taxon>Ciliophora</taxon>
        <taxon>Postciliodesmatophora</taxon>
        <taxon>Heterotrichea</taxon>
        <taxon>Heterotrichida</taxon>
        <taxon>Blepharismidae</taxon>
        <taxon>Blepharisma</taxon>
    </lineage>
</organism>
<dbReference type="PROSITE" id="PS01166">
    <property type="entry name" value="RNA_POL_BETA"/>
    <property type="match status" value="1"/>
</dbReference>
<evidence type="ECO:0000259" key="14">
    <source>
        <dbReference type="Pfam" id="PF00562"/>
    </source>
</evidence>
<dbReference type="InterPro" id="IPR007121">
    <property type="entry name" value="RNA_pol_bsu_CS"/>
</dbReference>
<feature type="domain" description="DNA-directed RNA polymerase subunit 2 hybrid-binding" evidence="14">
    <location>
        <begin position="648"/>
        <end position="1003"/>
    </location>
</feature>
<evidence type="ECO:0000256" key="13">
    <source>
        <dbReference type="RuleBase" id="RU363031"/>
    </source>
</evidence>
<dbReference type="InterPro" id="IPR007641">
    <property type="entry name" value="RNA_pol_Rpb2_7"/>
</dbReference>
<dbReference type="AlphaFoldDB" id="A0AAU9IN19"/>
<dbReference type="FunFam" id="2.40.270.10:FF:000006">
    <property type="entry name" value="DNA-directed RNA polymerase subunit beta"/>
    <property type="match status" value="1"/>
</dbReference>
<dbReference type="InterPro" id="IPR014724">
    <property type="entry name" value="RNA_pol_RPB2_OB-fold"/>
</dbReference>
<evidence type="ECO:0000313" key="21">
    <source>
        <dbReference type="Proteomes" id="UP001162131"/>
    </source>
</evidence>
<evidence type="ECO:0000256" key="4">
    <source>
        <dbReference type="ARBA" id="ARBA00022679"/>
    </source>
</evidence>
<evidence type="ECO:0000256" key="10">
    <source>
        <dbReference type="ARBA" id="ARBA00023242"/>
    </source>
</evidence>
<evidence type="ECO:0000259" key="15">
    <source>
        <dbReference type="Pfam" id="PF04560"/>
    </source>
</evidence>
<dbReference type="Pfam" id="PF04565">
    <property type="entry name" value="RNA_pol_Rpb2_3"/>
    <property type="match status" value="1"/>
</dbReference>
<comment type="caution">
    <text evidence="20">The sequence shown here is derived from an EMBL/GenBank/DDBJ whole genome shotgun (WGS) entry which is preliminary data.</text>
</comment>
<dbReference type="Pfam" id="PF06883">
    <property type="entry name" value="RNA_pol_Rpa2_4"/>
    <property type="match status" value="1"/>
</dbReference>
<dbReference type="InterPro" id="IPR007644">
    <property type="entry name" value="RNA_pol_bsu_protrusion"/>
</dbReference>